<protein>
    <submittedName>
        <fullName evidence="2">Uncharacterized protein</fullName>
    </submittedName>
</protein>
<dbReference type="EMBL" id="LR796739">
    <property type="protein sequence ID" value="CAB4163032.1"/>
    <property type="molecule type" value="Genomic_DNA"/>
</dbReference>
<name>A0A6J5NW56_9CAUD</name>
<reference evidence="2" key="1">
    <citation type="submission" date="2020-04" db="EMBL/GenBank/DDBJ databases">
        <authorList>
            <person name="Chiriac C."/>
            <person name="Salcher M."/>
            <person name="Ghai R."/>
            <person name="Kavagutti S V."/>
        </authorList>
    </citation>
    <scope>NUCLEOTIDE SEQUENCE</scope>
</reference>
<feature type="region of interest" description="Disordered" evidence="1">
    <location>
        <begin position="36"/>
        <end position="57"/>
    </location>
</feature>
<organism evidence="2">
    <name type="scientific">uncultured Caudovirales phage</name>
    <dbReference type="NCBI Taxonomy" id="2100421"/>
    <lineage>
        <taxon>Viruses</taxon>
        <taxon>Duplodnaviria</taxon>
        <taxon>Heunggongvirae</taxon>
        <taxon>Uroviricota</taxon>
        <taxon>Caudoviricetes</taxon>
        <taxon>Peduoviridae</taxon>
        <taxon>Maltschvirus</taxon>
        <taxon>Maltschvirus maltsch</taxon>
    </lineage>
</organism>
<gene>
    <name evidence="2" type="ORF">UFOVP795_8</name>
</gene>
<proteinExistence type="predicted"/>
<evidence type="ECO:0000256" key="1">
    <source>
        <dbReference type="SAM" id="MobiDB-lite"/>
    </source>
</evidence>
<sequence length="57" mass="6351">MTTYIVTSDRLAGFKRGDTLQDDEVTDMDINHLVESGHLSPQKVAKSAKTIDTEQKD</sequence>
<accession>A0A6J5NW56</accession>
<evidence type="ECO:0000313" key="2">
    <source>
        <dbReference type="EMBL" id="CAB4163032.1"/>
    </source>
</evidence>